<dbReference type="PANTHER" id="PTHR12086">
    <property type="entry name" value="EF-HAND DOMAIN C-TERMINAL CONTAINING PROTEIN"/>
    <property type="match status" value="1"/>
</dbReference>
<evidence type="ECO:0000256" key="3">
    <source>
        <dbReference type="ARBA" id="ARBA00022723"/>
    </source>
</evidence>
<gene>
    <name evidence="12" type="primary">EFHB</name>
</gene>
<evidence type="ECO:0000256" key="1">
    <source>
        <dbReference type="ARBA" id="ARBA00004611"/>
    </source>
</evidence>
<comment type="subcellular location">
    <subcellularLocation>
        <location evidence="1">Cytoplasm</location>
        <location evidence="1">Cytoskeleton</location>
        <location evidence="1">Flagellum axoneme</location>
    </subcellularLocation>
</comment>
<evidence type="ECO:0000256" key="5">
    <source>
        <dbReference type="ARBA" id="ARBA00022837"/>
    </source>
</evidence>
<dbReference type="RefSeq" id="XP_031796195.1">
    <property type="nucleotide sequence ID" value="XM_031940335.1"/>
</dbReference>
<dbReference type="GO" id="GO:0005879">
    <property type="term" value="C:axonemal microtubule"/>
    <property type="evidence" value="ECO:0007669"/>
    <property type="project" value="UniProtKB-ARBA"/>
</dbReference>
<evidence type="ECO:0000256" key="10">
    <source>
        <dbReference type="SAM" id="MobiDB-lite"/>
    </source>
</evidence>
<evidence type="ECO:0000256" key="6">
    <source>
        <dbReference type="ARBA" id="ARBA00022846"/>
    </source>
</evidence>
<evidence type="ECO:0000256" key="9">
    <source>
        <dbReference type="ARBA" id="ARBA00023273"/>
    </source>
</evidence>
<dbReference type="InterPro" id="IPR040193">
    <property type="entry name" value="EFHC1/EFHC2/EFHB"/>
</dbReference>
<keyword evidence="6" id="KW-0282">Flagellum</keyword>
<dbReference type="Proteomes" id="UP000007648">
    <property type="component" value="Unassembled WGS sequence"/>
</dbReference>
<keyword evidence="5" id="KW-0106">Calcium</keyword>
<dbReference type="InParanoid" id="A0A7N4NSR5"/>
<dbReference type="GeneTree" id="ENSGT00530000063528"/>
<dbReference type="SMART" id="SM00054">
    <property type="entry name" value="EFh"/>
    <property type="match status" value="2"/>
</dbReference>
<reference evidence="12" key="2">
    <citation type="submission" date="2025-08" db="UniProtKB">
        <authorList>
            <consortium name="Ensembl"/>
        </authorList>
    </citation>
    <scope>IDENTIFICATION</scope>
</reference>
<keyword evidence="13" id="KW-1185">Reference proteome</keyword>
<dbReference type="PANTHER" id="PTHR12086:SF12">
    <property type="entry name" value="EF-HAND DOMAIN-CONTAINING FAMILY MEMBER B"/>
    <property type="match status" value="1"/>
</dbReference>
<dbReference type="InterPro" id="IPR011992">
    <property type="entry name" value="EF-hand-dom_pair"/>
</dbReference>
<feature type="domain" description="EF-hand" evidence="11">
    <location>
        <begin position="528"/>
        <end position="563"/>
    </location>
</feature>
<keyword evidence="9" id="KW-0966">Cell projection</keyword>
<evidence type="ECO:0000256" key="7">
    <source>
        <dbReference type="ARBA" id="ARBA00023069"/>
    </source>
</evidence>
<keyword evidence="3" id="KW-0479">Metal-binding</keyword>
<dbReference type="CDD" id="cd00051">
    <property type="entry name" value="EFh"/>
    <property type="match status" value="1"/>
</dbReference>
<evidence type="ECO:0000256" key="2">
    <source>
        <dbReference type="ARBA" id="ARBA00022490"/>
    </source>
</evidence>
<reference evidence="12 13" key="1">
    <citation type="journal article" date="2011" name="Proc. Natl. Acad. Sci. U.S.A.">
        <title>Genetic diversity and population structure of the endangered marsupial Sarcophilus harrisii (Tasmanian devil).</title>
        <authorList>
            <person name="Miller W."/>
            <person name="Hayes V.M."/>
            <person name="Ratan A."/>
            <person name="Petersen D.C."/>
            <person name="Wittekindt N.E."/>
            <person name="Miller J."/>
            <person name="Walenz B."/>
            <person name="Knight J."/>
            <person name="Qi J."/>
            <person name="Zhao F."/>
            <person name="Wang Q."/>
            <person name="Bedoya-Reina O.C."/>
            <person name="Katiyar N."/>
            <person name="Tomsho L.P."/>
            <person name="Kasson L.M."/>
            <person name="Hardie R.A."/>
            <person name="Woodbridge P."/>
            <person name="Tindall E.A."/>
            <person name="Bertelsen M.F."/>
            <person name="Dixon D."/>
            <person name="Pyecroft S."/>
            <person name="Helgen K.M."/>
            <person name="Lesk A.M."/>
            <person name="Pringle T.H."/>
            <person name="Patterson N."/>
            <person name="Zhang Y."/>
            <person name="Kreiss A."/>
            <person name="Woods G.M."/>
            <person name="Jones M.E."/>
            <person name="Schuster S.C."/>
        </authorList>
    </citation>
    <scope>NUCLEOTIDE SEQUENCE [LARGE SCALE GENOMIC DNA]</scope>
</reference>
<evidence type="ECO:0000313" key="13">
    <source>
        <dbReference type="Proteomes" id="UP000007648"/>
    </source>
</evidence>
<evidence type="ECO:0000313" key="12">
    <source>
        <dbReference type="Ensembl" id="ENSSHAP00000026631.1"/>
    </source>
</evidence>
<name>A0A7N4NSR5_SARHA</name>
<dbReference type="OrthoDB" id="2096280at2759"/>
<dbReference type="Ensembl" id="ENSSHAT00000038480.1">
    <property type="protein sequence ID" value="ENSSHAP00000026631.1"/>
    <property type="gene ID" value="ENSSHAG00000006023.2"/>
</dbReference>
<dbReference type="Pfam" id="PF13499">
    <property type="entry name" value="EF-hand_7"/>
    <property type="match status" value="1"/>
</dbReference>
<keyword evidence="8" id="KW-0206">Cytoskeleton</keyword>
<dbReference type="InterPro" id="IPR057428">
    <property type="entry name" value="EFHB_EF-hand_C"/>
</dbReference>
<reference evidence="12" key="3">
    <citation type="submission" date="2025-09" db="UniProtKB">
        <authorList>
            <consortium name="Ensembl"/>
        </authorList>
    </citation>
    <scope>IDENTIFICATION</scope>
</reference>
<dbReference type="FunCoup" id="A0A7N4NSR5">
    <property type="interactions" value="33"/>
</dbReference>
<dbReference type="Pfam" id="PF25325">
    <property type="entry name" value="EF-hand_EFHB_C"/>
    <property type="match status" value="1"/>
</dbReference>
<evidence type="ECO:0000259" key="11">
    <source>
        <dbReference type="PROSITE" id="PS50222"/>
    </source>
</evidence>
<sequence length="801" mass="90245">MEPQPERRPSAGGGSPAALEVPAAANAPSPEQGRPGGPVPLPRPMLQRRPLPMYQQVPEAICTTDTLRPLDEGEELSPEPEPVPLTRSPKQTSLLAYLYPPAEPDQKKDAELPSQPPAAQERGKAPEGPQKAGEKPPPCPKPGVVFSSKFSSPEPLGPDQKPELPLDLESGLSTRVIYSVDPESEATAGLGREPSACLFKLAPTEVDVEPPDNVRPVYLGKFFDRNPGWPTAGKLNPVGYRTENCLTEKWPRPVTPLNERKFYKSRYPDPGTERIFYGRANDPDVSNLIHGKKYDMSLKMGHLINPLPITTFQQRFKETKESIYFSNRRAPLGRSHDQTQNLPEYVDTVYTTFGAQHFRDLPAGEVVNPPKSSKQVSEEADQGHDLYIISHNDYYAGEKKNRKYNPESFSRCDIFGGITPHFNDGRVAAKSLRWLHELEMKKGSKIVSKRVDDFNEKFQHKLGKVWDPIAETMNLPPNHTFGALLRPDNYGAADVIYNRHPDHFQRGKDRQRAVLAAIRQHLKKVNYHNFDSLLAAFRHFDVNGDGMIDKQELQRACSQMNLELSDVLLNELFNYCDLDGDGMINYQEFANFLNWKDLMPIKEYEEKILLTGKKLSEDPERQLATDTEADKSIPLIKPEDIVQEQPGKDMKTPRTLTRPTDKVFSDYKTTSSQINAVVGGISPKSIPVCGIPTIRTDLPAPRFRRISDKTDYGDLGTSYTLLHPSIYSEKGVFETDFFKARSKDEIARILRNIGVNLTDENFELVWNLASKKHHKGEVCVESVRNVLDEMQHAGRIRRNQV</sequence>
<feature type="domain" description="EF-hand" evidence="11">
    <location>
        <begin position="564"/>
        <end position="599"/>
    </location>
</feature>
<feature type="region of interest" description="Disordered" evidence="10">
    <location>
        <begin position="1"/>
        <end position="166"/>
    </location>
</feature>
<dbReference type="InterPro" id="IPR002048">
    <property type="entry name" value="EF_hand_dom"/>
</dbReference>
<dbReference type="Gene3D" id="1.10.238.10">
    <property type="entry name" value="EF-hand"/>
    <property type="match status" value="1"/>
</dbReference>
<proteinExistence type="predicted"/>
<accession>A0A7N4NSR5</accession>
<dbReference type="GO" id="GO:0005509">
    <property type="term" value="F:calcium ion binding"/>
    <property type="evidence" value="ECO:0007669"/>
    <property type="project" value="InterPro"/>
</dbReference>
<dbReference type="AlphaFoldDB" id="A0A7N4NSR5"/>
<evidence type="ECO:0000256" key="8">
    <source>
        <dbReference type="ARBA" id="ARBA00023212"/>
    </source>
</evidence>
<organism evidence="12 13">
    <name type="scientific">Sarcophilus harrisii</name>
    <name type="common">Tasmanian devil</name>
    <name type="synonym">Sarcophilus laniarius</name>
    <dbReference type="NCBI Taxonomy" id="9305"/>
    <lineage>
        <taxon>Eukaryota</taxon>
        <taxon>Metazoa</taxon>
        <taxon>Chordata</taxon>
        <taxon>Craniata</taxon>
        <taxon>Vertebrata</taxon>
        <taxon>Euteleostomi</taxon>
        <taxon>Mammalia</taxon>
        <taxon>Metatheria</taxon>
        <taxon>Dasyuromorphia</taxon>
        <taxon>Dasyuridae</taxon>
        <taxon>Sarcophilus</taxon>
    </lineage>
</organism>
<dbReference type="SUPFAM" id="SSF47473">
    <property type="entry name" value="EF-hand"/>
    <property type="match status" value="1"/>
</dbReference>
<dbReference type="GeneID" id="100925984"/>
<dbReference type="PROSITE" id="PS50222">
    <property type="entry name" value="EF_HAND_2"/>
    <property type="match status" value="2"/>
</dbReference>
<keyword evidence="7" id="KW-0969">Cilium</keyword>
<feature type="compositionally biased region" description="Low complexity" evidence="10">
    <location>
        <begin position="16"/>
        <end position="28"/>
    </location>
</feature>
<dbReference type="CTD" id="151651"/>
<dbReference type="InterPro" id="IPR018247">
    <property type="entry name" value="EF_Hand_1_Ca_BS"/>
</dbReference>
<protein>
    <submittedName>
        <fullName evidence="12">EF-hand domain family member B</fullName>
    </submittedName>
</protein>
<keyword evidence="4" id="KW-0677">Repeat</keyword>
<evidence type="ECO:0000256" key="4">
    <source>
        <dbReference type="ARBA" id="ARBA00022737"/>
    </source>
</evidence>
<dbReference type="PROSITE" id="PS00018">
    <property type="entry name" value="EF_HAND_1"/>
    <property type="match status" value="2"/>
</dbReference>
<keyword evidence="2" id="KW-0963">Cytoplasm</keyword>
<dbReference type="KEGG" id="shr:100925984"/>